<sequence length="280" mass="32111">MNGVLLVEKPAKFTSFDCVEKVKNILKNKEKVGHAGNLAPFCSGVLPIMIGKATKLFEVLIKNERTYIGEYRLGIETDTWDSNGKVITSNKNIQVEESSIMKSFKVYQGGYLQKNYFNENDRKEKKAEIEHFVELHNVEILNIQDDSVLFLIEIGKDFDIKSYLRDVSLHLGTKGVLYSLKRIKFGRFKLKDSVVLDEIKKIDDIKNNLINIKNATSHMSTIKVNEKIKRRVLNGNKLNLKMFDNIYGFTRILSRREKVLAIGRVENGKFDYISVLGEVV</sequence>
<dbReference type="Pfam" id="PF01509">
    <property type="entry name" value="TruB_N"/>
    <property type="match status" value="1"/>
</dbReference>
<evidence type="ECO:0000256" key="5">
    <source>
        <dbReference type="ARBA" id="ARBA00023235"/>
    </source>
</evidence>
<dbReference type="SUPFAM" id="SSF55120">
    <property type="entry name" value="Pseudouridine synthase"/>
    <property type="match status" value="1"/>
</dbReference>
<comment type="similarity">
    <text evidence="2">Belongs to the pseudouridine synthase TruB family. Type 1 subfamily.</text>
</comment>
<evidence type="ECO:0000256" key="3">
    <source>
        <dbReference type="ARBA" id="ARBA00012787"/>
    </source>
</evidence>
<keyword evidence="5" id="KW-0413">Isomerase</keyword>
<dbReference type="PANTHER" id="PTHR13767:SF2">
    <property type="entry name" value="PSEUDOURIDYLATE SYNTHASE TRUB1"/>
    <property type="match status" value="1"/>
</dbReference>
<proteinExistence type="inferred from homology"/>
<dbReference type="InterPro" id="IPR014780">
    <property type="entry name" value="tRNA_psdUridine_synth_TruB"/>
</dbReference>
<dbReference type="InterPro" id="IPR020103">
    <property type="entry name" value="PsdUridine_synth_cat_dom_sf"/>
</dbReference>
<dbReference type="PANTHER" id="PTHR13767">
    <property type="entry name" value="TRNA-PSEUDOURIDINE SYNTHASE"/>
    <property type="match status" value="1"/>
</dbReference>
<gene>
    <name evidence="7" type="ORF">FXF47_01200</name>
</gene>
<organism evidence="7 8">
    <name type="scientific">Candidatus Mcinerneyibacterium aminivorans</name>
    <dbReference type="NCBI Taxonomy" id="2703815"/>
    <lineage>
        <taxon>Bacteria</taxon>
        <taxon>Candidatus Macinerneyibacteriota</taxon>
        <taxon>Candidatus Mcinerneyibacteria</taxon>
        <taxon>Candidatus Mcinerneyibacteriales</taxon>
        <taxon>Candidatus Mcinerneyibacteriaceae</taxon>
        <taxon>Candidatus Mcinerneyibacterium</taxon>
    </lineage>
</organism>
<dbReference type="AlphaFoldDB" id="A0A5D0ME12"/>
<comment type="caution">
    <text evidence="7">The sequence shown here is derived from an EMBL/GenBank/DDBJ whole genome shotgun (WGS) entry which is preliminary data.</text>
</comment>
<comment type="catalytic activity">
    <reaction evidence="1">
        <text>uridine(55) in tRNA = pseudouridine(55) in tRNA</text>
        <dbReference type="Rhea" id="RHEA:42532"/>
        <dbReference type="Rhea" id="RHEA-COMP:10101"/>
        <dbReference type="Rhea" id="RHEA-COMP:10102"/>
        <dbReference type="ChEBI" id="CHEBI:65314"/>
        <dbReference type="ChEBI" id="CHEBI:65315"/>
        <dbReference type="EC" id="5.4.99.25"/>
    </reaction>
</comment>
<feature type="domain" description="Pseudouridine synthase II N-terminal" evidence="6">
    <location>
        <begin position="24"/>
        <end position="114"/>
    </location>
</feature>
<evidence type="ECO:0000256" key="1">
    <source>
        <dbReference type="ARBA" id="ARBA00000385"/>
    </source>
</evidence>
<keyword evidence="8" id="KW-1185">Reference proteome</keyword>
<dbReference type="Gene3D" id="3.30.2350.10">
    <property type="entry name" value="Pseudouridine synthase"/>
    <property type="match status" value="1"/>
</dbReference>
<evidence type="ECO:0000256" key="2">
    <source>
        <dbReference type="ARBA" id="ARBA00005642"/>
    </source>
</evidence>
<dbReference type="GO" id="GO:1990481">
    <property type="term" value="P:mRNA pseudouridine synthesis"/>
    <property type="evidence" value="ECO:0007669"/>
    <property type="project" value="TreeGrafter"/>
</dbReference>
<dbReference type="GO" id="GO:0160148">
    <property type="term" value="F:tRNA pseudouridine(55) synthase activity"/>
    <property type="evidence" value="ECO:0007669"/>
    <property type="project" value="UniProtKB-EC"/>
</dbReference>
<dbReference type="GO" id="GO:0006400">
    <property type="term" value="P:tRNA modification"/>
    <property type="evidence" value="ECO:0007669"/>
    <property type="project" value="TreeGrafter"/>
</dbReference>
<keyword evidence="4" id="KW-0819">tRNA processing</keyword>
<dbReference type="GO" id="GO:0003723">
    <property type="term" value="F:RNA binding"/>
    <property type="evidence" value="ECO:0007669"/>
    <property type="project" value="InterPro"/>
</dbReference>
<evidence type="ECO:0000313" key="8">
    <source>
        <dbReference type="Proteomes" id="UP000324143"/>
    </source>
</evidence>
<dbReference type="Proteomes" id="UP000324143">
    <property type="component" value="Unassembled WGS sequence"/>
</dbReference>
<dbReference type="EMBL" id="VSIX01000012">
    <property type="protein sequence ID" value="TYB31984.1"/>
    <property type="molecule type" value="Genomic_DNA"/>
</dbReference>
<reference evidence="7" key="1">
    <citation type="submission" date="2019-08" db="EMBL/GenBank/DDBJ databases">
        <title>Genomic characterization of a novel candidate phylum (ARYD3) from a high temperature, high salinity tertiary oil reservoir in north central Oklahoma, USA.</title>
        <authorList>
            <person name="Youssef N.H."/>
            <person name="Yadav A."/>
            <person name="Elshahed M.S."/>
        </authorList>
    </citation>
    <scope>NUCLEOTIDE SEQUENCE [LARGE SCALE GENOMIC DNA]</scope>
    <source>
        <strain evidence="7">ARYD3</strain>
    </source>
</reference>
<evidence type="ECO:0000313" key="7">
    <source>
        <dbReference type="EMBL" id="TYB31984.1"/>
    </source>
</evidence>
<name>A0A5D0ME12_9BACT</name>
<evidence type="ECO:0000256" key="4">
    <source>
        <dbReference type="ARBA" id="ARBA00022694"/>
    </source>
</evidence>
<evidence type="ECO:0000259" key="6">
    <source>
        <dbReference type="Pfam" id="PF01509"/>
    </source>
</evidence>
<dbReference type="EC" id="5.4.99.25" evidence="3"/>
<dbReference type="InterPro" id="IPR002501">
    <property type="entry name" value="PsdUridine_synth_N"/>
</dbReference>
<accession>A0A5D0ME12</accession>
<protein>
    <recommendedName>
        <fullName evidence="3">tRNA pseudouridine(55) synthase</fullName>
        <ecNumber evidence="3">5.4.99.25</ecNumber>
    </recommendedName>
</protein>